<feature type="transmembrane region" description="Helical" evidence="2">
    <location>
        <begin position="41"/>
        <end position="63"/>
    </location>
</feature>
<feature type="transmembrane region" description="Helical" evidence="2">
    <location>
        <begin position="132"/>
        <end position="152"/>
    </location>
</feature>
<dbReference type="RefSeq" id="WP_141211207.1">
    <property type="nucleotide sequence ID" value="NZ_NMVQ01000034.1"/>
</dbReference>
<feature type="transmembrane region" description="Helical" evidence="2">
    <location>
        <begin position="12"/>
        <end position="35"/>
    </location>
</feature>
<evidence type="ECO:0000313" key="4">
    <source>
        <dbReference type="Proteomes" id="UP000216311"/>
    </source>
</evidence>
<dbReference type="EMBL" id="NMVQ01000034">
    <property type="protein sequence ID" value="OYO19247.1"/>
    <property type="molecule type" value="Genomic_DNA"/>
</dbReference>
<dbReference type="OrthoDB" id="3693644at2"/>
<organism evidence="3 4">
    <name type="scientific">Enemella dayhoffiae</name>
    <dbReference type="NCBI Taxonomy" id="2016507"/>
    <lineage>
        <taxon>Bacteria</taxon>
        <taxon>Bacillati</taxon>
        <taxon>Actinomycetota</taxon>
        <taxon>Actinomycetes</taxon>
        <taxon>Propionibacteriales</taxon>
        <taxon>Propionibacteriaceae</taxon>
        <taxon>Enemella</taxon>
    </lineage>
</organism>
<evidence type="ECO:0000313" key="3">
    <source>
        <dbReference type="EMBL" id="OYO19247.1"/>
    </source>
</evidence>
<feature type="compositionally biased region" description="Basic residues" evidence="1">
    <location>
        <begin position="301"/>
        <end position="313"/>
    </location>
</feature>
<dbReference type="Proteomes" id="UP000216311">
    <property type="component" value="Unassembled WGS sequence"/>
</dbReference>
<sequence>MQQAQSSATPQRSVWMAAAVFLIATALFSIPLFWIQQHFRIATWVFNLGSIAPVLGGLAALALRRPLRLPLLWLPGGGFDVQVVRRTIVGIGAALAILLLVVQFYGFFRWGLRPTELSELPHPLAMPDDTGTIFGFVALGLLVGVTLEEFGWRTILEPTLNQKLGVLATGIAVGVCWGLWQWPVWQSLIDRQESNPSRMQALLYAGSHMVVAVAVSLILVIIHQRMRRGRWASSVAFRVIFGLGFFLILDEESGRWQPMFAIAACSAGVAAVGYFYHWRGERVRRVNAERRRQAASGVPSKKPKKSTAAAAKK</sequence>
<protein>
    <recommendedName>
        <fullName evidence="5">CPBP family intramembrane metalloprotease</fullName>
    </recommendedName>
</protein>
<dbReference type="AlphaFoldDB" id="A0A255GU58"/>
<gene>
    <name evidence="3" type="ORF">CGZ93_12730</name>
</gene>
<evidence type="ECO:0000256" key="1">
    <source>
        <dbReference type="SAM" id="MobiDB-lite"/>
    </source>
</evidence>
<reference evidence="3 4" key="1">
    <citation type="submission" date="2017-07" db="EMBL/GenBank/DDBJ databases">
        <title>Draft whole genome sequences of clinical Proprionibacteriaceae strains.</title>
        <authorList>
            <person name="Bernier A.-M."/>
            <person name="Bernard K."/>
            <person name="Domingo M.-C."/>
        </authorList>
    </citation>
    <scope>NUCLEOTIDE SEQUENCE [LARGE SCALE GENOMIC DNA]</scope>
    <source>
        <strain evidence="3 4">NML 130396</strain>
    </source>
</reference>
<feature type="transmembrane region" description="Helical" evidence="2">
    <location>
        <begin position="231"/>
        <end position="249"/>
    </location>
</feature>
<evidence type="ECO:0000256" key="2">
    <source>
        <dbReference type="SAM" id="Phobius"/>
    </source>
</evidence>
<proteinExistence type="predicted"/>
<feature type="transmembrane region" description="Helical" evidence="2">
    <location>
        <begin position="164"/>
        <end position="182"/>
    </location>
</feature>
<keyword evidence="2" id="KW-1133">Transmembrane helix</keyword>
<accession>A0A255GU58</accession>
<feature type="region of interest" description="Disordered" evidence="1">
    <location>
        <begin position="289"/>
        <end position="313"/>
    </location>
</feature>
<evidence type="ECO:0008006" key="5">
    <source>
        <dbReference type="Google" id="ProtNLM"/>
    </source>
</evidence>
<name>A0A255GU58_9ACTN</name>
<feature type="transmembrane region" description="Helical" evidence="2">
    <location>
        <begin position="255"/>
        <end position="276"/>
    </location>
</feature>
<comment type="caution">
    <text evidence="3">The sequence shown here is derived from an EMBL/GenBank/DDBJ whole genome shotgun (WGS) entry which is preliminary data.</text>
</comment>
<feature type="transmembrane region" description="Helical" evidence="2">
    <location>
        <begin position="202"/>
        <end position="222"/>
    </location>
</feature>
<feature type="transmembrane region" description="Helical" evidence="2">
    <location>
        <begin position="88"/>
        <end position="112"/>
    </location>
</feature>
<keyword evidence="2" id="KW-0812">Transmembrane</keyword>
<keyword evidence="4" id="KW-1185">Reference proteome</keyword>
<keyword evidence="2" id="KW-0472">Membrane</keyword>